<protein>
    <submittedName>
        <fullName evidence="6">Transcriptional regulator protein</fullName>
    </submittedName>
</protein>
<evidence type="ECO:0000256" key="1">
    <source>
        <dbReference type="ARBA" id="ARBA00023015"/>
    </source>
</evidence>
<dbReference type="PANTHER" id="PTHR46796:SF15">
    <property type="entry name" value="BLL1074 PROTEIN"/>
    <property type="match status" value="1"/>
</dbReference>
<evidence type="ECO:0000313" key="7">
    <source>
        <dbReference type="Proteomes" id="UP000239340"/>
    </source>
</evidence>
<organism evidence="6 7">
    <name type="scientific">Rhizobium fredii</name>
    <name type="common">Sinorhizobium fredii</name>
    <dbReference type="NCBI Taxonomy" id="380"/>
    <lineage>
        <taxon>Bacteria</taxon>
        <taxon>Pseudomonadati</taxon>
        <taxon>Pseudomonadota</taxon>
        <taxon>Alphaproteobacteria</taxon>
        <taxon>Hyphomicrobiales</taxon>
        <taxon>Rhizobiaceae</taxon>
        <taxon>Sinorhizobium/Ensifer group</taxon>
        <taxon>Sinorhizobium</taxon>
    </lineage>
</organism>
<sequence length="268" mass="28776">MPNITPPRLAQSTGIYRERPAAGALAAYFKCLWLHRLPDGEAPSMAVVPDGCADVIWTSGGPAIVGPDRVAAFPKLAAGETIFGARFRIGAAAAWLRTPLSGLTGRTVPLDLLWGRAANEMDERMALARDATERLAILAGAFKGRLSTAHPPPPNIASLVKHLHEARPAAADPIRNLARTTGSSERSLRRLCLEHFGYGAKTLDRVLRLQRFLAAGRGRPQDKLAALAADAGYADQAHLTRETRELTSLTPGEILRQFAPDPSEKSKG</sequence>
<evidence type="ECO:0000256" key="2">
    <source>
        <dbReference type="ARBA" id="ARBA00023125"/>
    </source>
</evidence>
<dbReference type="InterPro" id="IPR046532">
    <property type="entry name" value="DUF6597"/>
</dbReference>
<dbReference type="SMART" id="SM00342">
    <property type="entry name" value="HTH_ARAC"/>
    <property type="match status" value="1"/>
</dbReference>
<dbReference type="GO" id="GO:0043565">
    <property type="term" value="F:sequence-specific DNA binding"/>
    <property type="evidence" value="ECO:0007669"/>
    <property type="project" value="InterPro"/>
</dbReference>
<evidence type="ECO:0000256" key="4">
    <source>
        <dbReference type="SAM" id="MobiDB-lite"/>
    </source>
</evidence>
<dbReference type="InterPro" id="IPR050204">
    <property type="entry name" value="AraC_XylS_family_regulators"/>
</dbReference>
<gene>
    <name evidence="6" type="ORF">NXT3_CH02147</name>
</gene>
<feature type="region of interest" description="Disordered" evidence="4">
    <location>
        <begin position="243"/>
        <end position="268"/>
    </location>
</feature>
<name>A0A2L0H690_RHIFR</name>
<dbReference type="Pfam" id="PF20240">
    <property type="entry name" value="DUF6597"/>
    <property type="match status" value="1"/>
</dbReference>
<evidence type="ECO:0000256" key="3">
    <source>
        <dbReference type="ARBA" id="ARBA00023163"/>
    </source>
</evidence>
<evidence type="ECO:0000259" key="5">
    <source>
        <dbReference type="PROSITE" id="PS01124"/>
    </source>
</evidence>
<keyword evidence="3" id="KW-0804">Transcription</keyword>
<dbReference type="Gene3D" id="1.10.10.60">
    <property type="entry name" value="Homeodomain-like"/>
    <property type="match status" value="1"/>
</dbReference>
<dbReference type="InterPro" id="IPR018060">
    <property type="entry name" value="HTH_AraC"/>
</dbReference>
<feature type="domain" description="HTH araC/xylS-type" evidence="5">
    <location>
        <begin position="174"/>
        <end position="257"/>
    </location>
</feature>
<reference evidence="6 7" key="1">
    <citation type="submission" date="2017-10" db="EMBL/GenBank/DDBJ databases">
        <title>Analysis of the genome sequences of Rhizobium populations associated to common bean (phaseolus vulgaris).</title>
        <authorList>
            <person name="Bustos P."/>
            <person name="Santamaria R.I."/>
            <person name="Miranda-Sanchez F."/>
            <person name="Perez-Carrascal O."/>
            <person name="Juarez S."/>
            <person name="Lozano L."/>
            <person name="Martinez-Flores I."/>
            <person name="Vinuesa P."/>
            <person name="Martinez-Romero E."/>
            <person name="Cevallos M.A."/>
            <person name="Romero D."/>
            <person name="Davila G."/>
            <person name="Gonzalez V."/>
        </authorList>
    </citation>
    <scope>NUCLEOTIDE SEQUENCE [LARGE SCALE GENOMIC DNA]</scope>
    <source>
        <strain evidence="6 7">NXT3</strain>
    </source>
</reference>
<dbReference type="EMBL" id="CP024307">
    <property type="protein sequence ID" value="AUX76712.1"/>
    <property type="molecule type" value="Genomic_DNA"/>
</dbReference>
<dbReference type="RefSeq" id="WP_097538221.1">
    <property type="nucleotide sequence ID" value="NZ_CP024307.1"/>
</dbReference>
<proteinExistence type="predicted"/>
<dbReference type="Proteomes" id="UP000239340">
    <property type="component" value="Chromosome"/>
</dbReference>
<evidence type="ECO:0000313" key="6">
    <source>
        <dbReference type="EMBL" id="AUX76712.1"/>
    </source>
</evidence>
<dbReference type="PANTHER" id="PTHR46796">
    <property type="entry name" value="HTH-TYPE TRANSCRIPTIONAL ACTIVATOR RHAS-RELATED"/>
    <property type="match status" value="1"/>
</dbReference>
<dbReference type="PROSITE" id="PS01124">
    <property type="entry name" value="HTH_ARAC_FAMILY_2"/>
    <property type="match status" value="1"/>
</dbReference>
<keyword evidence="1" id="KW-0805">Transcription regulation</keyword>
<accession>A0A2L0H690</accession>
<dbReference type="Pfam" id="PF12833">
    <property type="entry name" value="HTH_18"/>
    <property type="match status" value="1"/>
</dbReference>
<keyword evidence="2" id="KW-0238">DNA-binding</keyword>
<dbReference type="AlphaFoldDB" id="A0A2L0H690"/>
<dbReference type="GO" id="GO:0003700">
    <property type="term" value="F:DNA-binding transcription factor activity"/>
    <property type="evidence" value="ECO:0007669"/>
    <property type="project" value="InterPro"/>
</dbReference>